<name>A0A409X3K7_PSICY</name>
<comment type="caution">
    <text evidence="2">The sequence shown here is derived from an EMBL/GenBank/DDBJ whole genome shotgun (WGS) entry which is preliminary data.</text>
</comment>
<proteinExistence type="predicted"/>
<evidence type="ECO:0000256" key="1">
    <source>
        <dbReference type="SAM" id="SignalP"/>
    </source>
</evidence>
<feature type="signal peptide" evidence="1">
    <location>
        <begin position="1"/>
        <end position="28"/>
    </location>
</feature>
<dbReference type="EMBL" id="NHYD01002728">
    <property type="protein sequence ID" value="PPQ85338.1"/>
    <property type="molecule type" value="Genomic_DNA"/>
</dbReference>
<accession>A0A409X3K7</accession>
<gene>
    <name evidence="2" type="ORF">CVT25_000727</name>
</gene>
<dbReference type="InParanoid" id="A0A409X3K7"/>
<feature type="chain" id="PRO_5019286627" evidence="1">
    <location>
        <begin position="29"/>
        <end position="82"/>
    </location>
</feature>
<dbReference type="Proteomes" id="UP000283269">
    <property type="component" value="Unassembled WGS sequence"/>
</dbReference>
<sequence>MHAPHNPFPIFGISQVIISLVILTSGRATETLDFDAGVLSVTRPTRVSTRTVKKPSDAFNIEDTLVFNASTTSSSLNTSLLL</sequence>
<keyword evidence="3" id="KW-1185">Reference proteome</keyword>
<dbReference type="AlphaFoldDB" id="A0A409X3K7"/>
<evidence type="ECO:0000313" key="2">
    <source>
        <dbReference type="EMBL" id="PPQ85338.1"/>
    </source>
</evidence>
<organism evidence="2 3">
    <name type="scientific">Psilocybe cyanescens</name>
    <dbReference type="NCBI Taxonomy" id="93625"/>
    <lineage>
        <taxon>Eukaryota</taxon>
        <taxon>Fungi</taxon>
        <taxon>Dikarya</taxon>
        <taxon>Basidiomycota</taxon>
        <taxon>Agaricomycotina</taxon>
        <taxon>Agaricomycetes</taxon>
        <taxon>Agaricomycetidae</taxon>
        <taxon>Agaricales</taxon>
        <taxon>Agaricineae</taxon>
        <taxon>Strophariaceae</taxon>
        <taxon>Psilocybe</taxon>
    </lineage>
</organism>
<reference evidence="2 3" key="1">
    <citation type="journal article" date="2018" name="Evol. Lett.">
        <title>Horizontal gene cluster transfer increased hallucinogenic mushroom diversity.</title>
        <authorList>
            <person name="Reynolds H.T."/>
            <person name="Vijayakumar V."/>
            <person name="Gluck-Thaler E."/>
            <person name="Korotkin H.B."/>
            <person name="Matheny P.B."/>
            <person name="Slot J.C."/>
        </authorList>
    </citation>
    <scope>NUCLEOTIDE SEQUENCE [LARGE SCALE GENOMIC DNA]</scope>
    <source>
        <strain evidence="2 3">2631</strain>
    </source>
</reference>
<keyword evidence="1" id="KW-0732">Signal</keyword>
<protein>
    <submittedName>
        <fullName evidence="2">Uncharacterized protein</fullName>
    </submittedName>
</protein>
<evidence type="ECO:0000313" key="3">
    <source>
        <dbReference type="Proteomes" id="UP000283269"/>
    </source>
</evidence>